<evidence type="ECO:0000313" key="19">
    <source>
        <dbReference type="Proteomes" id="UP000273194"/>
    </source>
</evidence>
<evidence type="ECO:0000313" key="20">
    <source>
        <dbReference type="Proteomes" id="UP000273443"/>
    </source>
</evidence>
<dbReference type="Proteomes" id="UP000278715">
    <property type="component" value="Chromosome"/>
</dbReference>
<evidence type="ECO:0000313" key="12">
    <source>
        <dbReference type="EMBL" id="SAI86116.1"/>
    </source>
</evidence>
<organism evidence="3 15">
    <name type="scientific">Saccharolobus solfataricus</name>
    <name type="common">Sulfolobus solfataricus</name>
    <dbReference type="NCBI Taxonomy" id="2287"/>
    <lineage>
        <taxon>Archaea</taxon>
        <taxon>Thermoproteota</taxon>
        <taxon>Thermoprotei</taxon>
        <taxon>Sulfolobales</taxon>
        <taxon>Sulfolobaceae</taxon>
        <taxon>Saccharolobus</taxon>
    </lineage>
</organism>
<dbReference type="Proteomes" id="UP000267993">
    <property type="component" value="Chromosome"/>
</dbReference>
<evidence type="ECO:0000313" key="11">
    <source>
        <dbReference type="EMBL" id="QPG49693.1"/>
    </source>
</evidence>
<dbReference type="OrthoDB" id="32958at2157"/>
<reference evidence="17 18" key="4">
    <citation type="journal article" date="2018" name="Proc. Natl. Acad. Sci. U.S.A.">
        <title>Nonmutational mechanism of inheritance in the Archaeon Sulfolobus solfataricus.</title>
        <authorList>
            <person name="Payne S."/>
            <person name="McCarthy S."/>
            <person name="Johnson T."/>
            <person name="North E."/>
            <person name="Blum P."/>
        </authorList>
    </citation>
    <scope>NUCLEOTIDE SEQUENCE [LARGE SCALE GENOMIC DNA]</scope>
    <source>
        <strain evidence="5 17">SARC-H</strain>
        <strain evidence="6 21">SARC-I</strain>
        <strain evidence="8 22">SARC-N</strain>
        <strain evidence="9 23">SARC-O</strain>
        <strain evidence="10 18">SUL120</strain>
        <strain evidence="4 19">SULG</strain>
        <strain evidence="7 20">SULM</strain>
    </source>
</reference>
<dbReference type="AlphaFoldDB" id="A0A0E3KB33"/>
<evidence type="ECO:0000313" key="10">
    <source>
        <dbReference type="EMBL" id="AZF82868.1"/>
    </source>
</evidence>
<accession>A0A0E3KB33</accession>
<dbReference type="EMBL" id="CP033236">
    <property type="protein sequence ID" value="AZF69805.1"/>
    <property type="molecule type" value="Genomic_DNA"/>
</dbReference>
<evidence type="ECO:0000313" key="21">
    <source>
        <dbReference type="Proteomes" id="UP000275843"/>
    </source>
</evidence>
<dbReference type="KEGG" id="ssol:SULB_0234"/>
<dbReference type="GeneID" id="44128157"/>
<evidence type="ECO:0000313" key="9">
    <source>
        <dbReference type="EMBL" id="AZF80260.1"/>
    </source>
</evidence>
<dbReference type="EMBL" id="CP033235">
    <property type="protein sequence ID" value="AZF67185.1"/>
    <property type="molecule type" value="Genomic_DNA"/>
</dbReference>
<dbReference type="KEGG" id="ssoa:SULA_0233"/>
<evidence type="ECO:0000313" key="23">
    <source>
        <dbReference type="Proteomes" id="UP000282269"/>
    </source>
</evidence>
<dbReference type="Proteomes" id="UP000269431">
    <property type="component" value="Chromosome"/>
</dbReference>
<dbReference type="Proteomes" id="UP000275843">
    <property type="component" value="Chromosome"/>
</dbReference>
<dbReference type="EMBL" id="CP033237">
    <property type="protein sequence ID" value="AZF72425.1"/>
    <property type="molecule type" value="Genomic_DNA"/>
</dbReference>
<evidence type="ECO:0000313" key="24">
    <source>
        <dbReference type="Proteomes" id="UP000594632"/>
    </source>
</evidence>
<dbReference type="EMBL" id="CP011055">
    <property type="protein sequence ID" value="AKA72672.1"/>
    <property type="molecule type" value="Genomic_DNA"/>
</dbReference>
<protein>
    <submittedName>
        <fullName evidence="3">Uncharacterized protein</fullName>
    </submittedName>
</protein>
<reference evidence="12" key="3">
    <citation type="submission" date="2016-04" db="EMBL/GenBank/DDBJ databases">
        <authorList>
            <person name="Evans L.H."/>
            <person name="Alamgir A."/>
            <person name="Owens N."/>
            <person name="Weber N.D."/>
            <person name="Virtaneva K."/>
            <person name="Barbian K."/>
            <person name="Babar A."/>
            <person name="Rosenke K."/>
        </authorList>
    </citation>
    <scope>NUCLEOTIDE SEQUENCE</scope>
    <source>
        <strain evidence="12">P1</strain>
    </source>
</reference>
<evidence type="ECO:0000313" key="7">
    <source>
        <dbReference type="EMBL" id="AZF75044.1"/>
    </source>
</evidence>
<dbReference type="Proteomes" id="UP000033106">
    <property type="component" value="Chromosome"/>
</dbReference>
<evidence type="ECO:0000313" key="4">
    <source>
        <dbReference type="EMBL" id="AZF67185.1"/>
    </source>
</evidence>
<evidence type="ECO:0000313" key="13">
    <source>
        <dbReference type="Proteomes" id="UP000033057"/>
    </source>
</evidence>
<dbReference type="EMBL" id="CP011057">
    <property type="protein sequence ID" value="AKA78064.1"/>
    <property type="molecule type" value="Genomic_DNA"/>
</dbReference>
<dbReference type="GeneID" id="24780356"/>
<dbReference type="EMBL" id="LT549890">
    <property type="protein sequence ID" value="SAI86116.1"/>
    <property type="molecule type" value="Genomic_DNA"/>
</dbReference>
<evidence type="ECO:0000313" key="6">
    <source>
        <dbReference type="EMBL" id="AZF72425.1"/>
    </source>
</evidence>
<dbReference type="KEGG" id="ssof:SULC_0233"/>
<evidence type="ECO:0000313" key="3">
    <source>
        <dbReference type="EMBL" id="AKA78064.1"/>
    </source>
</evidence>
<evidence type="ECO:0000313" key="15">
    <source>
        <dbReference type="Proteomes" id="UP000033106"/>
    </source>
</evidence>
<reference evidence="11 24" key="6">
    <citation type="journal article" date="2020" name="Nat. Commun.">
        <title>The structures of two archaeal type IV pili illuminate evolutionary relationships.</title>
        <authorList>
            <person name="Wang F."/>
            <person name="Baquero D.P."/>
            <person name="Su Z."/>
            <person name="Beltran L.C."/>
            <person name="Prangishvili D."/>
            <person name="Krupovic M."/>
            <person name="Egelman E.H."/>
        </authorList>
    </citation>
    <scope>NUCLEOTIDE SEQUENCE [LARGE SCALE GENOMIC DNA]</scope>
    <source>
        <strain evidence="11 24">POZ149</strain>
    </source>
</reference>
<evidence type="ECO:0000313" key="1">
    <source>
        <dbReference type="EMBL" id="AKA72672.1"/>
    </source>
</evidence>
<gene>
    <name evidence="11" type="ORF">HFC64_07515</name>
    <name evidence="12" type="ORF">SSOP1_2562</name>
    <name evidence="3" type="ORF">SULA_0233</name>
    <name evidence="1" type="ORF">SULB_0234</name>
    <name evidence="2" type="ORF">SULC_0233</name>
    <name evidence="4" type="ORF">SULG_01185</name>
    <name evidence="5" type="ORF">SULH_01185</name>
    <name evidence="6" type="ORF">SULI_01185</name>
    <name evidence="7" type="ORF">SULM_01185</name>
    <name evidence="8" type="ORF">SULN_01185</name>
    <name evidence="9" type="ORF">SULO_01195</name>
    <name evidence="10" type="ORF">SULZ_01205</name>
</gene>
<reference evidence="13 14" key="1">
    <citation type="journal article" date="2015" name="Genome Announc.">
        <title>Complete Genome Sequence of Sulfolobus solfataricus Strain 98/2 and Evolved Derivatives.</title>
        <authorList>
            <person name="McCarthy S."/>
            <person name="Gradnigo J."/>
            <person name="Johnson T."/>
            <person name="Payne S."/>
            <person name="Lipzen A."/>
            <person name="Martin J."/>
            <person name="Schackwitz W."/>
            <person name="Moriyama E."/>
            <person name="Blum P."/>
        </authorList>
    </citation>
    <scope>NUCLEOTIDE SEQUENCE [LARGE SCALE GENOMIC DNA]</scope>
    <source>
        <strain evidence="13">98/2 SULC</strain>
        <strain evidence="1">SARC-B</strain>
        <strain evidence="2">SARC-C</strain>
        <strain evidence="3 15">SULA</strain>
        <strain evidence="14">SULB</strain>
    </source>
</reference>
<name>A0A0E3KB33_SACSO</name>
<proteinExistence type="predicted"/>
<evidence type="ECO:0000313" key="5">
    <source>
        <dbReference type="EMBL" id="AZF69805.1"/>
    </source>
</evidence>
<sequence length="79" mass="8955">MEELDLTKAESGCGANSASIRLLRFWLEVGGNKEIKVIALKGTQEEQVNMWIDVMSEKGVKLIQKKDEKDKIVYTIFLP</sequence>
<dbReference type="Proteomes" id="UP000033085">
    <property type="component" value="Chromosome"/>
</dbReference>
<dbReference type="EMBL" id="CP050869">
    <property type="protein sequence ID" value="QPG49693.1"/>
    <property type="molecule type" value="Genomic_DNA"/>
</dbReference>
<dbReference type="EMBL" id="CP033238">
    <property type="protein sequence ID" value="AZF75044.1"/>
    <property type="molecule type" value="Genomic_DNA"/>
</dbReference>
<dbReference type="EMBL" id="CP033240">
    <property type="protein sequence ID" value="AZF80260.1"/>
    <property type="molecule type" value="Genomic_DNA"/>
</dbReference>
<dbReference type="Proteomes" id="UP000273194">
    <property type="component" value="Chromosome"/>
</dbReference>
<evidence type="ECO:0000313" key="2">
    <source>
        <dbReference type="EMBL" id="AKA75372.1"/>
    </source>
</evidence>
<evidence type="ECO:0000313" key="18">
    <source>
        <dbReference type="Proteomes" id="UP000269431"/>
    </source>
</evidence>
<evidence type="ECO:0000313" key="16">
    <source>
        <dbReference type="Proteomes" id="UP000076770"/>
    </source>
</evidence>
<dbReference type="Proteomes" id="UP000273443">
    <property type="component" value="Chromosome"/>
</dbReference>
<evidence type="ECO:0000313" key="8">
    <source>
        <dbReference type="EMBL" id="AZF77652.1"/>
    </source>
</evidence>
<dbReference type="Proteomes" id="UP000076770">
    <property type="component" value="Chromosome i"/>
</dbReference>
<reference evidence="16" key="2">
    <citation type="submission" date="2016-04" db="EMBL/GenBank/DDBJ databases">
        <authorList>
            <person name="Shah S.A."/>
            <person name="Garrett R.A."/>
        </authorList>
    </citation>
    <scope>NUCLEOTIDE SEQUENCE [LARGE SCALE GENOMIC DNA]</scope>
    <source>
        <strain evidence="16">ATCC 35091 / DSM 1616 / JCM 8930 / NBRC 15331 / P1</strain>
    </source>
</reference>
<evidence type="ECO:0000313" key="14">
    <source>
        <dbReference type="Proteomes" id="UP000033085"/>
    </source>
</evidence>
<dbReference type="Proteomes" id="UP000033057">
    <property type="component" value="Chromosome"/>
</dbReference>
<evidence type="ECO:0000313" key="17">
    <source>
        <dbReference type="Proteomes" id="UP000267993"/>
    </source>
</evidence>
<dbReference type="Proteomes" id="UP000594632">
    <property type="component" value="Chromosome"/>
</dbReference>
<dbReference type="PATRIC" id="fig|2287.6.peg.240"/>
<dbReference type="EMBL" id="CP033239">
    <property type="protein sequence ID" value="AZF77652.1"/>
    <property type="molecule type" value="Genomic_DNA"/>
</dbReference>
<dbReference type="EMBL" id="CP033241">
    <property type="protein sequence ID" value="AZF82868.1"/>
    <property type="molecule type" value="Genomic_DNA"/>
</dbReference>
<evidence type="ECO:0000313" key="22">
    <source>
        <dbReference type="Proteomes" id="UP000278715"/>
    </source>
</evidence>
<dbReference type="EMBL" id="CP011056">
    <property type="protein sequence ID" value="AKA75372.1"/>
    <property type="molecule type" value="Genomic_DNA"/>
</dbReference>
<dbReference type="RefSeq" id="WP_009989383.1">
    <property type="nucleotide sequence ID" value="NZ_CP011055.2"/>
</dbReference>
<dbReference type="Proteomes" id="UP000282269">
    <property type="component" value="Chromosome"/>
</dbReference>
<reference evidence="3" key="5">
    <citation type="submission" date="2018-10" db="EMBL/GenBank/DDBJ databases">
        <authorList>
            <person name="McCarthy S."/>
            <person name="Gradnigo J."/>
            <person name="Johnson T."/>
            <person name="Payne S."/>
            <person name="Lipzen A."/>
            <person name="Schackwitz W."/>
            <person name="Martin J."/>
            <person name="Moriyama E."/>
            <person name="Blum P."/>
        </authorList>
    </citation>
    <scope>NUCLEOTIDE SEQUENCE</scope>
    <source>
        <strain evidence="1">SARC-B</strain>
        <strain evidence="2">SARC-C</strain>
        <strain evidence="3">SULA</strain>
    </source>
</reference>